<evidence type="ECO:0000313" key="2">
    <source>
        <dbReference type="EMBL" id="SDE45988.1"/>
    </source>
</evidence>
<feature type="region of interest" description="Disordered" evidence="1">
    <location>
        <begin position="145"/>
        <end position="183"/>
    </location>
</feature>
<keyword evidence="3" id="KW-1185">Reference proteome</keyword>
<gene>
    <name evidence="2" type="ORF">SAMN04489747_3475</name>
</gene>
<sequence length="183" mass="20331">MGVVIGALLSFLSSFLLDYFRGRREDRALERQAADDKRKERLALQESRYSDRKAAYLRFEQQVDKRFSRAARDEAEGEPSPADRGAEGWELSVVEEELLEVQLLSGAEAKGAAEDVADALHKFVLEYDGAGLREARERFRAAVRRELGVDEASPPGATNRPAPELSRGELRPDASPAQISKGQ</sequence>
<evidence type="ECO:0000256" key="1">
    <source>
        <dbReference type="SAM" id="MobiDB-lite"/>
    </source>
</evidence>
<dbReference type="AlphaFoldDB" id="A0A1G7D343"/>
<name>A0A1G7D343_9ACTN</name>
<accession>A0A1G7D343</accession>
<dbReference type="Proteomes" id="UP000198546">
    <property type="component" value="Chromosome i"/>
</dbReference>
<evidence type="ECO:0000313" key="3">
    <source>
        <dbReference type="Proteomes" id="UP000198546"/>
    </source>
</evidence>
<proteinExistence type="predicted"/>
<feature type="region of interest" description="Disordered" evidence="1">
    <location>
        <begin position="68"/>
        <end position="87"/>
    </location>
</feature>
<dbReference type="EMBL" id="LT629688">
    <property type="protein sequence ID" value="SDE45988.1"/>
    <property type="molecule type" value="Genomic_DNA"/>
</dbReference>
<reference evidence="2 3" key="1">
    <citation type="submission" date="2016-10" db="EMBL/GenBank/DDBJ databases">
        <authorList>
            <person name="de Groot N.N."/>
        </authorList>
    </citation>
    <scope>NUCLEOTIDE SEQUENCE [LARGE SCALE GENOMIC DNA]</scope>
    <source>
        <strain evidence="2 3">MON 2.2</strain>
    </source>
</reference>
<organism evidence="2 3">
    <name type="scientific">Auraticoccus monumenti</name>
    <dbReference type="NCBI Taxonomy" id="675864"/>
    <lineage>
        <taxon>Bacteria</taxon>
        <taxon>Bacillati</taxon>
        <taxon>Actinomycetota</taxon>
        <taxon>Actinomycetes</taxon>
        <taxon>Propionibacteriales</taxon>
        <taxon>Propionibacteriaceae</taxon>
        <taxon>Auraticoccus</taxon>
    </lineage>
</organism>
<protein>
    <submittedName>
        <fullName evidence="2">Uncharacterized protein</fullName>
    </submittedName>
</protein>